<keyword evidence="6" id="KW-1185">Reference proteome</keyword>
<gene>
    <name evidence="5" type="primary">20198545</name>
    <name evidence="4" type="ORF">HELRODRAFT_160036</name>
</gene>
<dbReference type="EMBL" id="AMQM01000474">
    <property type="status" value="NOT_ANNOTATED_CDS"/>
    <property type="molecule type" value="Genomic_DNA"/>
</dbReference>
<name>T1EPP5_HELRO</name>
<evidence type="ECO:0000256" key="1">
    <source>
        <dbReference type="SAM" id="MobiDB-lite"/>
    </source>
</evidence>
<feature type="transmembrane region" description="Helical" evidence="2">
    <location>
        <begin position="20"/>
        <end position="41"/>
    </location>
</feature>
<evidence type="ECO:0000313" key="5">
    <source>
        <dbReference type="EnsemblMetazoa" id="HelroP160036"/>
    </source>
</evidence>
<dbReference type="EnsemblMetazoa" id="HelroT160036">
    <property type="protein sequence ID" value="HelroP160036"/>
    <property type="gene ID" value="HelroG160036"/>
</dbReference>
<dbReference type="InterPro" id="IPR032630">
    <property type="entry name" value="P_typ_ATPase_c"/>
</dbReference>
<dbReference type="HOGENOM" id="CLU_1505072_0_0_1"/>
<reference evidence="5" key="3">
    <citation type="submission" date="2015-06" db="UniProtKB">
        <authorList>
            <consortium name="EnsemblMetazoa"/>
        </authorList>
    </citation>
    <scope>IDENTIFICATION</scope>
</reference>
<keyword evidence="2" id="KW-0812">Transmembrane</keyword>
<dbReference type="EMBL" id="AMQM01000475">
    <property type="status" value="NOT_ANNOTATED_CDS"/>
    <property type="molecule type" value="Genomic_DNA"/>
</dbReference>
<dbReference type="STRING" id="6412.T1EPP5"/>
<evidence type="ECO:0000256" key="2">
    <source>
        <dbReference type="SAM" id="Phobius"/>
    </source>
</evidence>
<keyword evidence="2" id="KW-1133">Transmembrane helix</keyword>
<feature type="region of interest" description="Disordered" evidence="1">
    <location>
        <begin position="153"/>
        <end position="179"/>
    </location>
</feature>
<dbReference type="RefSeq" id="XP_009015305.1">
    <property type="nucleotide sequence ID" value="XM_009017057.1"/>
</dbReference>
<dbReference type="EMBL" id="KB096324">
    <property type="protein sequence ID" value="ESO05937.1"/>
    <property type="molecule type" value="Genomic_DNA"/>
</dbReference>
<dbReference type="KEGG" id="hro:HELRODRAFT_160036"/>
<keyword evidence="2" id="KW-0472">Membrane</keyword>
<dbReference type="InParanoid" id="T1EPP5"/>
<sequence length="179" mass="20819">MTSVLVRNESESVLLSSPHLYVVPQCSVLFNVKIIIVTMCYKALIECNVWNSMILILIHGSILMWFLFFPIYCRIWPWLDVADDMVGMDYQIFTSGMFWILLMIVPFTALLRDIVAKIFYKYYYPIAPEIQKPINFVKRSSAFLNRGISESVSKKRNKSKTNSSNNNHETIRMLTGSRE</sequence>
<evidence type="ECO:0000313" key="4">
    <source>
        <dbReference type="EMBL" id="ESO05937.1"/>
    </source>
</evidence>
<dbReference type="eggNOG" id="KOG0206">
    <property type="taxonomic scope" value="Eukaryota"/>
</dbReference>
<reference evidence="4 6" key="2">
    <citation type="journal article" date="2013" name="Nature">
        <title>Insights into bilaterian evolution from three spiralian genomes.</title>
        <authorList>
            <person name="Simakov O."/>
            <person name="Marletaz F."/>
            <person name="Cho S.J."/>
            <person name="Edsinger-Gonzales E."/>
            <person name="Havlak P."/>
            <person name="Hellsten U."/>
            <person name="Kuo D.H."/>
            <person name="Larsson T."/>
            <person name="Lv J."/>
            <person name="Arendt D."/>
            <person name="Savage R."/>
            <person name="Osoegawa K."/>
            <person name="de Jong P."/>
            <person name="Grimwood J."/>
            <person name="Chapman J.A."/>
            <person name="Shapiro H."/>
            <person name="Aerts A."/>
            <person name="Otillar R.P."/>
            <person name="Terry A.Y."/>
            <person name="Boore J.L."/>
            <person name="Grigoriev I.V."/>
            <person name="Lindberg D.R."/>
            <person name="Seaver E.C."/>
            <person name="Weisblat D.A."/>
            <person name="Putnam N.H."/>
            <person name="Rokhsar D.S."/>
        </authorList>
    </citation>
    <scope>NUCLEOTIDE SEQUENCE</scope>
</reference>
<dbReference type="GeneID" id="20198545"/>
<evidence type="ECO:0000259" key="3">
    <source>
        <dbReference type="Pfam" id="PF16212"/>
    </source>
</evidence>
<proteinExistence type="predicted"/>
<organism evidence="5 6">
    <name type="scientific">Helobdella robusta</name>
    <name type="common">Californian leech</name>
    <dbReference type="NCBI Taxonomy" id="6412"/>
    <lineage>
        <taxon>Eukaryota</taxon>
        <taxon>Metazoa</taxon>
        <taxon>Spiralia</taxon>
        <taxon>Lophotrochozoa</taxon>
        <taxon>Annelida</taxon>
        <taxon>Clitellata</taxon>
        <taxon>Hirudinea</taxon>
        <taxon>Rhynchobdellida</taxon>
        <taxon>Glossiphoniidae</taxon>
        <taxon>Helobdella</taxon>
    </lineage>
</organism>
<dbReference type="Pfam" id="PF16212">
    <property type="entry name" value="PhoLip_ATPase_C"/>
    <property type="match status" value="1"/>
</dbReference>
<dbReference type="AlphaFoldDB" id="T1EPP5"/>
<feature type="domain" description="P-type ATPase C-terminal" evidence="3">
    <location>
        <begin position="34"/>
        <end position="125"/>
    </location>
</feature>
<feature type="transmembrane region" description="Helical" evidence="2">
    <location>
        <begin position="92"/>
        <end position="111"/>
    </location>
</feature>
<protein>
    <recommendedName>
        <fullName evidence="3">P-type ATPase C-terminal domain-containing protein</fullName>
    </recommendedName>
</protein>
<accession>T1EPP5</accession>
<dbReference type="Proteomes" id="UP000015101">
    <property type="component" value="Unassembled WGS sequence"/>
</dbReference>
<reference evidence="6" key="1">
    <citation type="submission" date="2012-12" db="EMBL/GenBank/DDBJ databases">
        <authorList>
            <person name="Hellsten U."/>
            <person name="Grimwood J."/>
            <person name="Chapman J.A."/>
            <person name="Shapiro H."/>
            <person name="Aerts A."/>
            <person name="Otillar R.P."/>
            <person name="Terry A.Y."/>
            <person name="Boore J.L."/>
            <person name="Simakov O."/>
            <person name="Marletaz F."/>
            <person name="Cho S.-J."/>
            <person name="Edsinger-Gonzales E."/>
            <person name="Havlak P."/>
            <person name="Kuo D.-H."/>
            <person name="Larsson T."/>
            <person name="Lv J."/>
            <person name="Arendt D."/>
            <person name="Savage R."/>
            <person name="Osoegawa K."/>
            <person name="de Jong P."/>
            <person name="Lindberg D.R."/>
            <person name="Seaver E.C."/>
            <person name="Weisblat D.A."/>
            <person name="Putnam N.H."/>
            <person name="Grigoriev I.V."/>
            <person name="Rokhsar D.S."/>
        </authorList>
    </citation>
    <scope>NUCLEOTIDE SEQUENCE</scope>
</reference>
<dbReference type="CTD" id="20198545"/>
<evidence type="ECO:0000313" key="6">
    <source>
        <dbReference type="Proteomes" id="UP000015101"/>
    </source>
</evidence>
<feature type="transmembrane region" description="Helical" evidence="2">
    <location>
        <begin position="53"/>
        <end position="72"/>
    </location>
</feature>